<name>A0A4R0MX89_9SPHI</name>
<gene>
    <name evidence="1" type="ORF">EZ428_09010</name>
</gene>
<accession>A0A4R0MX89</accession>
<dbReference type="Gene3D" id="3.40.50.20">
    <property type="match status" value="1"/>
</dbReference>
<keyword evidence="2" id="KW-1185">Reference proteome</keyword>
<dbReference type="EMBL" id="SJSK01000002">
    <property type="protein sequence ID" value="TCC91878.1"/>
    <property type="molecule type" value="Genomic_DNA"/>
</dbReference>
<dbReference type="OrthoDB" id="707775at2"/>
<organism evidence="1 2">
    <name type="scientific">Pedobacter frigiditerrae</name>
    <dbReference type="NCBI Taxonomy" id="2530452"/>
    <lineage>
        <taxon>Bacteria</taxon>
        <taxon>Pseudomonadati</taxon>
        <taxon>Bacteroidota</taxon>
        <taxon>Sphingobacteriia</taxon>
        <taxon>Sphingobacteriales</taxon>
        <taxon>Sphingobacteriaceae</taxon>
        <taxon>Pedobacter</taxon>
    </lineage>
</organism>
<proteinExistence type="predicted"/>
<dbReference type="RefSeq" id="WP_131552818.1">
    <property type="nucleotide sequence ID" value="NZ_SJSK01000002.1"/>
</dbReference>
<dbReference type="Proteomes" id="UP000292884">
    <property type="component" value="Unassembled WGS sequence"/>
</dbReference>
<evidence type="ECO:0000313" key="1">
    <source>
        <dbReference type="EMBL" id="TCC91878.1"/>
    </source>
</evidence>
<comment type="caution">
    <text evidence="1">The sequence shown here is derived from an EMBL/GenBank/DDBJ whole genome shotgun (WGS) entry which is preliminary data.</text>
</comment>
<protein>
    <submittedName>
        <fullName evidence="1">Uncharacterized protein</fullName>
    </submittedName>
</protein>
<reference evidence="1 2" key="1">
    <citation type="submission" date="2019-02" db="EMBL/GenBank/DDBJ databases">
        <title>Pedobacter sp. RP-1-13 sp. nov., isolated from Arctic soil.</title>
        <authorList>
            <person name="Dahal R.H."/>
        </authorList>
    </citation>
    <scope>NUCLEOTIDE SEQUENCE [LARGE SCALE GENOMIC DNA]</scope>
    <source>
        <strain evidence="1 2">RP-1-13</strain>
    </source>
</reference>
<evidence type="ECO:0000313" key="2">
    <source>
        <dbReference type="Proteomes" id="UP000292884"/>
    </source>
</evidence>
<dbReference type="AlphaFoldDB" id="A0A4R0MX89"/>
<sequence length="162" mass="17863">MKILITGGNSSTALKLLKAFKDDNVILADYGDVPSLSSTNYHFKTLGVKNEDTIAHTLLNNCLDESVDAILPLHSFEIEAVAKAEILFNEFNIEVLVPKADDLNQYLNGSKTDDWVVFKNGEAIFMTNDNKSAIAYGNAKQLNGVFYFNGDDENLVLNLITV</sequence>